<evidence type="ECO:0000256" key="1">
    <source>
        <dbReference type="ARBA" id="ARBA00000085"/>
    </source>
</evidence>
<proteinExistence type="predicted"/>
<keyword evidence="6 14" id="KW-0418">Kinase</keyword>
<feature type="transmembrane region" description="Helical" evidence="11">
    <location>
        <begin position="74"/>
        <end position="95"/>
    </location>
</feature>
<dbReference type="Proteomes" id="UP000724058">
    <property type="component" value="Unassembled WGS sequence"/>
</dbReference>
<keyword evidence="7" id="KW-0067">ATP-binding</keyword>
<evidence type="ECO:0000259" key="12">
    <source>
        <dbReference type="Pfam" id="PF02518"/>
    </source>
</evidence>
<protein>
    <recommendedName>
        <fullName evidence="2">histidine kinase</fullName>
        <ecNumber evidence="2">2.7.13.3</ecNumber>
    </recommendedName>
</protein>
<feature type="coiled-coil region" evidence="9">
    <location>
        <begin position="123"/>
        <end position="157"/>
    </location>
</feature>
<evidence type="ECO:0000256" key="5">
    <source>
        <dbReference type="ARBA" id="ARBA00022741"/>
    </source>
</evidence>
<sequence>MRKITDEGCLFLYGAGLLVTAETGIPAVIAILFVCIYTCVNLVGEEKYLHYIMTIAFMAAGIISKEMWMFLPVVLYNMLCFYSPVYIGAGGIIVACEAPAFREYYGLEKEMLIVAGLAAAVLLYGRTRRLNELEQEYKRARDDSRELTLMLEKKNQDLLEKQDTEVYLATLKERNRIAREIHDNVGHMLSRSILMVGALKTVNQAENLKVPMEQLNQTLNKAMTNVRQSVHDLHDESVNLKEVMESLAEEFSFCPVQLTYDMGYDIPKEIKYSFIAITKEALNNVMRHSNANEVKILAREHPGLYQLIIEDNGTSDKRIQSDGDGEEYTEQESAGKTGNVRKTENTESSGIGIENMKKRVRMLGGTMQIQKENGFRIFITVPKNEGKR</sequence>
<evidence type="ECO:0000256" key="4">
    <source>
        <dbReference type="ARBA" id="ARBA00022679"/>
    </source>
</evidence>
<keyword evidence="11" id="KW-1133">Transmembrane helix</keyword>
<gene>
    <name evidence="14" type="ORF">G4332_08075</name>
</gene>
<evidence type="ECO:0000256" key="6">
    <source>
        <dbReference type="ARBA" id="ARBA00022777"/>
    </source>
</evidence>
<dbReference type="GO" id="GO:0016020">
    <property type="term" value="C:membrane"/>
    <property type="evidence" value="ECO:0007669"/>
    <property type="project" value="InterPro"/>
</dbReference>
<dbReference type="InterPro" id="IPR003594">
    <property type="entry name" value="HATPase_dom"/>
</dbReference>
<name>A0AAP7AUL2_9FIRM</name>
<dbReference type="EC" id="2.7.13.3" evidence="2"/>
<feature type="region of interest" description="Disordered" evidence="10">
    <location>
        <begin position="315"/>
        <end position="351"/>
    </location>
</feature>
<evidence type="ECO:0000256" key="2">
    <source>
        <dbReference type="ARBA" id="ARBA00012438"/>
    </source>
</evidence>
<dbReference type="RefSeq" id="WP_173793112.1">
    <property type="nucleotide sequence ID" value="NZ_JAAIOC010000009.1"/>
</dbReference>
<feature type="domain" description="Histidine kinase/HSP90-like ATPase" evidence="12">
    <location>
        <begin position="277"/>
        <end position="384"/>
    </location>
</feature>
<evidence type="ECO:0000313" key="14">
    <source>
        <dbReference type="EMBL" id="NSE58072.1"/>
    </source>
</evidence>
<dbReference type="EMBL" id="JAAIOD010000009">
    <property type="protein sequence ID" value="NSE58072.1"/>
    <property type="molecule type" value="Genomic_DNA"/>
</dbReference>
<evidence type="ECO:0000256" key="9">
    <source>
        <dbReference type="SAM" id="Coils"/>
    </source>
</evidence>
<dbReference type="GO" id="GO:0005524">
    <property type="term" value="F:ATP binding"/>
    <property type="evidence" value="ECO:0007669"/>
    <property type="project" value="UniProtKB-KW"/>
</dbReference>
<keyword evidence="11" id="KW-0472">Membrane</keyword>
<feature type="domain" description="Signal transduction histidine kinase subgroup 3 dimerisation and phosphoacceptor" evidence="13">
    <location>
        <begin position="173"/>
        <end position="235"/>
    </location>
</feature>
<evidence type="ECO:0000256" key="3">
    <source>
        <dbReference type="ARBA" id="ARBA00022553"/>
    </source>
</evidence>
<dbReference type="GO" id="GO:0000155">
    <property type="term" value="F:phosphorelay sensor kinase activity"/>
    <property type="evidence" value="ECO:0007669"/>
    <property type="project" value="InterPro"/>
</dbReference>
<reference evidence="14" key="2">
    <citation type="submission" date="2020-02" db="EMBL/GenBank/DDBJ databases">
        <authorList>
            <person name="Littmann E."/>
            <person name="Sorbara M."/>
        </authorList>
    </citation>
    <scope>NUCLEOTIDE SEQUENCE</scope>
    <source>
        <strain evidence="14">MSK.10.16</strain>
    </source>
</reference>
<keyword evidence="5" id="KW-0547">Nucleotide-binding</keyword>
<evidence type="ECO:0000256" key="7">
    <source>
        <dbReference type="ARBA" id="ARBA00022840"/>
    </source>
</evidence>
<dbReference type="AlphaFoldDB" id="A0AAP7AUL2"/>
<dbReference type="Pfam" id="PF07730">
    <property type="entry name" value="HisKA_3"/>
    <property type="match status" value="1"/>
</dbReference>
<dbReference type="PANTHER" id="PTHR24421:SF10">
    <property type="entry name" value="NITRATE_NITRITE SENSOR PROTEIN NARQ"/>
    <property type="match status" value="1"/>
</dbReference>
<dbReference type="GO" id="GO:0046983">
    <property type="term" value="F:protein dimerization activity"/>
    <property type="evidence" value="ECO:0007669"/>
    <property type="project" value="InterPro"/>
</dbReference>
<dbReference type="Pfam" id="PF02518">
    <property type="entry name" value="HATPase_c"/>
    <property type="match status" value="1"/>
</dbReference>
<comment type="caution">
    <text evidence="14">The sequence shown here is derived from an EMBL/GenBank/DDBJ whole genome shotgun (WGS) entry which is preliminary data.</text>
</comment>
<keyword evidence="8" id="KW-0902">Two-component regulatory system</keyword>
<dbReference type="InterPro" id="IPR050482">
    <property type="entry name" value="Sensor_HK_TwoCompSys"/>
</dbReference>
<dbReference type="InterPro" id="IPR011712">
    <property type="entry name" value="Sig_transdc_His_kin_sub3_dim/P"/>
</dbReference>
<evidence type="ECO:0000259" key="13">
    <source>
        <dbReference type="Pfam" id="PF07730"/>
    </source>
</evidence>
<evidence type="ECO:0000256" key="10">
    <source>
        <dbReference type="SAM" id="MobiDB-lite"/>
    </source>
</evidence>
<dbReference type="Gene3D" id="3.30.565.10">
    <property type="entry name" value="Histidine kinase-like ATPase, C-terminal domain"/>
    <property type="match status" value="1"/>
</dbReference>
<feature type="transmembrane region" description="Helical" evidence="11">
    <location>
        <begin position="48"/>
        <end position="68"/>
    </location>
</feature>
<keyword evidence="4" id="KW-0808">Transferase</keyword>
<keyword evidence="9" id="KW-0175">Coiled coil</keyword>
<dbReference type="CDD" id="cd16917">
    <property type="entry name" value="HATPase_UhpB-NarQ-NarX-like"/>
    <property type="match status" value="1"/>
</dbReference>
<accession>A0AAP7AUL2</accession>
<evidence type="ECO:0000313" key="15">
    <source>
        <dbReference type="Proteomes" id="UP000724058"/>
    </source>
</evidence>
<dbReference type="Gene3D" id="1.20.5.1930">
    <property type="match status" value="1"/>
</dbReference>
<evidence type="ECO:0000256" key="11">
    <source>
        <dbReference type="SAM" id="Phobius"/>
    </source>
</evidence>
<organism evidence="14 15">
    <name type="scientific">Dorea longicatena</name>
    <dbReference type="NCBI Taxonomy" id="88431"/>
    <lineage>
        <taxon>Bacteria</taxon>
        <taxon>Bacillati</taxon>
        <taxon>Bacillota</taxon>
        <taxon>Clostridia</taxon>
        <taxon>Lachnospirales</taxon>
        <taxon>Lachnospiraceae</taxon>
        <taxon>Dorea</taxon>
    </lineage>
</organism>
<keyword evidence="3" id="KW-0597">Phosphoprotein</keyword>
<dbReference type="PANTHER" id="PTHR24421">
    <property type="entry name" value="NITRATE/NITRITE SENSOR PROTEIN NARX-RELATED"/>
    <property type="match status" value="1"/>
</dbReference>
<comment type="catalytic activity">
    <reaction evidence="1">
        <text>ATP + protein L-histidine = ADP + protein N-phospho-L-histidine.</text>
        <dbReference type="EC" id="2.7.13.3"/>
    </reaction>
</comment>
<keyword evidence="11" id="KW-0812">Transmembrane</keyword>
<dbReference type="SUPFAM" id="SSF55874">
    <property type="entry name" value="ATPase domain of HSP90 chaperone/DNA topoisomerase II/histidine kinase"/>
    <property type="match status" value="1"/>
</dbReference>
<evidence type="ECO:0000256" key="8">
    <source>
        <dbReference type="ARBA" id="ARBA00023012"/>
    </source>
</evidence>
<dbReference type="InterPro" id="IPR036890">
    <property type="entry name" value="HATPase_C_sf"/>
</dbReference>
<feature type="transmembrane region" description="Helical" evidence="11">
    <location>
        <begin position="12"/>
        <end position="36"/>
    </location>
</feature>
<reference evidence="14" key="1">
    <citation type="journal article" date="2020" name="Cell Host Microbe">
        <title>Functional and Genomic Variation between Human-Derived Isolates of Lachnospiraceae Reveals Inter- and Intra-Species Diversity.</title>
        <authorList>
            <person name="Sorbara M.T."/>
            <person name="Littmann E.R."/>
            <person name="Fontana E."/>
            <person name="Moody T.U."/>
            <person name="Kohout C.E."/>
            <person name="Gjonbalaj M."/>
            <person name="Eaton V."/>
            <person name="Seok R."/>
            <person name="Leiner I.M."/>
            <person name="Pamer E.G."/>
        </authorList>
    </citation>
    <scope>NUCLEOTIDE SEQUENCE</scope>
    <source>
        <strain evidence="14">MSK.10.16</strain>
    </source>
</reference>